<dbReference type="Proteomes" id="UP000519439">
    <property type="component" value="Unassembled WGS sequence"/>
</dbReference>
<sequence>MSRLDLLMQMNPRLVDAAASRIPSSNAESKEGGTGEGKGFDVLLQGLSNDIKSGAAQEESLLSSLLDETDLKGADGESGLSDAGALAGPQGATDPQSGSAVYTLLENLLPRILEQASPGKGTATDRNGRSLLPSSLAMSQDDADGSALMNPALGSKLAVSVQGQETHFRPVVENFETVLTEAAEPMVEAKPGQAPKDVSSQTPKDDASLIDPSTLAETAPAEEGDAFALARNAGERNVGGGLAERHADRIEMQKNAPNGVKGEGHTLPSSTLHQLAGAILKDVKLAAQNHAPSFHGDMMNRVTVARASAGVLRVLNLQLNPAELGVVTIRMRLAGDGLEMELHAEREETAELLRNDADKLSGLLKASGYRPDMITIQSTEASTNDRQSFQRSSQGQPSQGQDFQQGGAAGQGGSSQHRSEHHGRDAAHPRRDAPDDRSAGGGLSPGIYL</sequence>
<reference evidence="3 4" key="1">
    <citation type="submission" date="2020-08" db="EMBL/GenBank/DDBJ databases">
        <title>Genomic Encyclopedia of Type Strains, Phase IV (KMG-IV): sequencing the most valuable type-strain genomes for metagenomic binning, comparative biology and taxonomic classification.</title>
        <authorList>
            <person name="Goeker M."/>
        </authorList>
    </citation>
    <scope>NUCLEOTIDE SEQUENCE [LARGE SCALE GENOMIC DNA]</scope>
    <source>
        <strain evidence="3 4">DSM 15743</strain>
    </source>
</reference>
<proteinExistence type="predicted"/>
<protein>
    <recommendedName>
        <fullName evidence="2">Flagellar hook-length control protein-like C-terminal domain-containing protein</fullName>
    </recommendedName>
</protein>
<feature type="compositionally biased region" description="Basic and acidic residues" evidence="1">
    <location>
        <begin position="422"/>
        <end position="438"/>
    </location>
</feature>
<organism evidence="3 4">
    <name type="scientific">Microvirga flocculans</name>
    <dbReference type="NCBI Taxonomy" id="217168"/>
    <lineage>
        <taxon>Bacteria</taxon>
        <taxon>Pseudomonadati</taxon>
        <taxon>Pseudomonadota</taxon>
        <taxon>Alphaproteobacteria</taxon>
        <taxon>Hyphomicrobiales</taxon>
        <taxon>Methylobacteriaceae</taxon>
        <taxon>Microvirga</taxon>
    </lineage>
</organism>
<dbReference type="EMBL" id="JACIDC010000007">
    <property type="protein sequence ID" value="MBB4040761.1"/>
    <property type="molecule type" value="Genomic_DNA"/>
</dbReference>
<evidence type="ECO:0000256" key="1">
    <source>
        <dbReference type="SAM" id="MobiDB-lite"/>
    </source>
</evidence>
<evidence type="ECO:0000259" key="2">
    <source>
        <dbReference type="Pfam" id="PF02120"/>
    </source>
</evidence>
<accession>A0A7W6IFW6</accession>
<evidence type="ECO:0000313" key="3">
    <source>
        <dbReference type="EMBL" id="MBB4040761.1"/>
    </source>
</evidence>
<dbReference type="AlphaFoldDB" id="A0A7W6IFW6"/>
<dbReference type="Gene3D" id="3.30.750.140">
    <property type="match status" value="1"/>
</dbReference>
<feature type="compositionally biased region" description="Gly residues" evidence="1">
    <location>
        <begin position="439"/>
        <end position="449"/>
    </location>
</feature>
<feature type="domain" description="Flagellar hook-length control protein-like C-terminal" evidence="2">
    <location>
        <begin position="315"/>
        <end position="383"/>
    </location>
</feature>
<feature type="region of interest" description="Disordered" evidence="1">
    <location>
        <begin position="18"/>
        <end position="38"/>
    </location>
</feature>
<name>A0A7W6IFW6_9HYPH</name>
<dbReference type="InterPro" id="IPR021136">
    <property type="entry name" value="Flagellar_hook_control-like_C"/>
</dbReference>
<dbReference type="Pfam" id="PF02120">
    <property type="entry name" value="Flg_hook"/>
    <property type="match status" value="1"/>
</dbReference>
<feature type="region of interest" description="Disordered" evidence="1">
    <location>
        <begin position="116"/>
        <end position="138"/>
    </location>
</feature>
<evidence type="ECO:0000313" key="4">
    <source>
        <dbReference type="Proteomes" id="UP000519439"/>
    </source>
</evidence>
<gene>
    <name evidence="3" type="ORF">GGR34_002418</name>
</gene>
<dbReference type="CDD" id="cd17470">
    <property type="entry name" value="T3SS_Flik_C"/>
    <property type="match status" value="1"/>
</dbReference>
<feature type="region of interest" description="Disordered" evidence="1">
    <location>
        <begin position="187"/>
        <end position="210"/>
    </location>
</feature>
<keyword evidence="4" id="KW-1185">Reference proteome</keyword>
<dbReference type="InterPro" id="IPR038610">
    <property type="entry name" value="FliK-like_C_sf"/>
</dbReference>
<feature type="region of interest" description="Disordered" evidence="1">
    <location>
        <begin position="380"/>
        <end position="449"/>
    </location>
</feature>
<dbReference type="RefSeq" id="WP_027316345.1">
    <property type="nucleotide sequence ID" value="NZ_JACIDC010000007.1"/>
</dbReference>
<feature type="compositionally biased region" description="Low complexity" evidence="1">
    <location>
        <begin position="385"/>
        <end position="406"/>
    </location>
</feature>
<feature type="region of interest" description="Disordered" evidence="1">
    <location>
        <begin position="73"/>
        <end position="97"/>
    </location>
</feature>
<comment type="caution">
    <text evidence="3">The sequence shown here is derived from an EMBL/GenBank/DDBJ whole genome shotgun (WGS) entry which is preliminary data.</text>
</comment>